<dbReference type="SUPFAM" id="SSF53613">
    <property type="entry name" value="Ribokinase-like"/>
    <property type="match status" value="1"/>
</dbReference>
<comment type="caution">
    <text evidence="8">The sequence shown here is derived from an EMBL/GenBank/DDBJ whole genome shotgun (WGS) entry which is preliminary data.</text>
</comment>
<dbReference type="InterPro" id="IPR011611">
    <property type="entry name" value="PfkB_dom"/>
</dbReference>
<comment type="pathway">
    <text evidence="6">Carbohydrate metabolism; D-tagatose 6-phosphate degradation; D-glyceraldehyde 3-phosphate and glycerone phosphate from D-tagatose 6-phosphate: step 1/2.</text>
</comment>
<organism evidence="8 9">
    <name type="scientific">Staphylococcus canis</name>
    <dbReference type="NCBI Taxonomy" id="2724942"/>
    <lineage>
        <taxon>Bacteria</taxon>
        <taxon>Bacillati</taxon>
        <taxon>Bacillota</taxon>
        <taxon>Bacilli</taxon>
        <taxon>Bacillales</taxon>
        <taxon>Staphylococcaceae</taxon>
        <taxon>Staphylococcus</taxon>
    </lineage>
</organism>
<evidence type="ECO:0000256" key="2">
    <source>
        <dbReference type="ARBA" id="ARBA00022679"/>
    </source>
</evidence>
<dbReference type="CDD" id="cd01164">
    <property type="entry name" value="FruK_PfkB_like"/>
    <property type="match status" value="1"/>
</dbReference>
<keyword evidence="9" id="KW-1185">Reference proteome</keyword>
<comment type="similarity">
    <text evidence="6">Belongs to the carbohydrate kinase PfkB family. LacC subfamily.</text>
</comment>
<evidence type="ECO:0000256" key="3">
    <source>
        <dbReference type="ARBA" id="ARBA00022741"/>
    </source>
</evidence>
<keyword evidence="6" id="KW-0423">Lactose metabolism</keyword>
<dbReference type="Proteomes" id="UP000751852">
    <property type="component" value="Unassembled WGS sequence"/>
</dbReference>
<evidence type="ECO:0000313" key="9">
    <source>
        <dbReference type="Proteomes" id="UP000751852"/>
    </source>
</evidence>
<evidence type="ECO:0000259" key="7">
    <source>
        <dbReference type="Pfam" id="PF00294"/>
    </source>
</evidence>
<keyword evidence="2 6" id="KW-0808">Transferase</keyword>
<dbReference type="PROSITE" id="PS00584">
    <property type="entry name" value="PFKB_KINASES_2"/>
    <property type="match status" value="1"/>
</dbReference>
<reference evidence="8 9" key="1">
    <citation type="submission" date="2020-04" db="EMBL/GenBank/DDBJ databases">
        <title>Staphylococcus species from domestic dog.</title>
        <authorList>
            <person name="Paterson G.K."/>
        </authorList>
    </citation>
    <scope>NUCLEOTIDE SEQUENCE [LARGE SCALE GENOMIC DNA]</scope>
    <source>
        <strain evidence="8 9">H16/1A</strain>
    </source>
</reference>
<dbReference type="PIRSF" id="PIRSF000535">
    <property type="entry name" value="1PFK/6PFK/LacC"/>
    <property type="match status" value="1"/>
</dbReference>
<evidence type="ECO:0000313" key="8">
    <source>
        <dbReference type="EMBL" id="MBI5974960.1"/>
    </source>
</evidence>
<evidence type="ECO:0000256" key="1">
    <source>
        <dbReference type="ARBA" id="ARBA00005380"/>
    </source>
</evidence>
<proteinExistence type="inferred from homology"/>
<protein>
    <recommendedName>
        <fullName evidence="6">Tagatose-6-phosphate kinase</fullName>
        <ecNumber evidence="6">2.7.1.144</ecNumber>
    </recommendedName>
</protein>
<evidence type="ECO:0000256" key="6">
    <source>
        <dbReference type="PIRNR" id="PIRNR000535"/>
    </source>
</evidence>
<keyword evidence="4" id="KW-0418">Kinase</keyword>
<dbReference type="EMBL" id="JABANU010000010">
    <property type="protein sequence ID" value="MBI5974960.1"/>
    <property type="molecule type" value="Genomic_DNA"/>
</dbReference>
<dbReference type="PANTHER" id="PTHR46566:SF1">
    <property type="entry name" value="1-PHOSPHOFRUCTOKINASE"/>
    <property type="match status" value="1"/>
</dbReference>
<dbReference type="Pfam" id="PF00294">
    <property type="entry name" value="PfkB"/>
    <property type="match status" value="1"/>
</dbReference>
<keyword evidence="3 6" id="KW-0547">Nucleotide-binding</keyword>
<gene>
    <name evidence="8" type="ORF">HHH54_05000</name>
</gene>
<dbReference type="Gene3D" id="3.40.1190.20">
    <property type="match status" value="1"/>
</dbReference>
<dbReference type="RefSeq" id="WP_198617745.1">
    <property type="nucleotide sequence ID" value="NZ_JABANU010000010.1"/>
</dbReference>
<dbReference type="PANTHER" id="PTHR46566">
    <property type="entry name" value="1-PHOSPHOFRUCTOKINASE-RELATED"/>
    <property type="match status" value="1"/>
</dbReference>
<dbReference type="NCBIfam" id="TIGR03168">
    <property type="entry name" value="1-PFK"/>
    <property type="match status" value="1"/>
</dbReference>
<name>A0ABS0T8R2_9STAP</name>
<evidence type="ECO:0000256" key="5">
    <source>
        <dbReference type="ARBA" id="ARBA00022840"/>
    </source>
</evidence>
<keyword evidence="5 6" id="KW-0067">ATP-binding</keyword>
<comment type="catalytic activity">
    <reaction evidence="6">
        <text>D-tagatofuranose 6-phosphate + ATP = D-tagatofuranose 1,6-bisphosphate + ADP + H(+)</text>
        <dbReference type="Rhea" id="RHEA:12420"/>
        <dbReference type="ChEBI" id="CHEBI:15378"/>
        <dbReference type="ChEBI" id="CHEBI:30616"/>
        <dbReference type="ChEBI" id="CHEBI:58694"/>
        <dbReference type="ChEBI" id="CHEBI:58695"/>
        <dbReference type="ChEBI" id="CHEBI:456216"/>
        <dbReference type="EC" id="2.7.1.144"/>
    </reaction>
</comment>
<comment type="similarity">
    <text evidence="1">Belongs to the carbohydrate kinase pfkB family.</text>
</comment>
<evidence type="ECO:0000256" key="4">
    <source>
        <dbReference type="ARBA" id="ARBA00022777"/>
    </source>
</evidence>
<feature type="domain" description="Carbohydrate kinase PfkB" evidence="7">
    <location>
        <begin position="6"/>
        <end position="291"/>
    </location>
</feature>
<dbReference type="InterPro" id="IPR002173">
    <property type="entry name" value="Carboh/pur_kinase_PfkB_CS"/>
</dbReference>
<dbReference type="InterPro" id="IPR029056">
    <property type="entry name" value="Ribokinase-like"/>
</dbReference>
<sequence>MIATHTFNPSIDITYSIDPIQVGEVNRVKDMIKNPGGKGINVTKVLDILNVPYRAYGYLGGSHGEWMKQALKDKHIETAFTDIKDETRQSLAINDGTSQTEVLEQGPTISKAEQEAYIETAKKGLAETTVVTISGSSPNLEDTSKFSHMQRVLELYQNSYNLVDTNAKELKQLLEEHLPIHCIKPNQSEFEMLIDASDLSIDACIHELKTHAFFKDIDVFLTLGGDGAIIKWKSDVYRATLPKKDIINPVGSGDSTVAGIAYSVHEQLEPEAMIKLALACGTSNALQAQTGHIDLEQVETIKKEIEVERV</sequence>
<dbReference type="InterPro" id="IPR017583">
    <property type="entry name" value="Tagatose/fructose_Pkinase"/>
</dbReference>
<dbReference type="EC" id="2.7.1.144" evidence="6"/>
<accession>A0ABS0T8R2</accession>